<evidence type="ECO:0000256" key="8">
    <source>
        <dbReference type="ARBA" id="ARBA00052736"/>
    </source>
</evidence>
<keyword evidence="7" id="KW-0067">ATP-binding</keyword>
<gene>
    <name evidence="14" type="ORF">NXF25_003758</name>
</gene>
<name>A0AAW1CEC9_CROAD</name>
<organism evidence="14 15">
    <name type="scientific">Crotalus adamanteus</name>
    <name type="common">Eastern diamondback rattlesnake</name>
    <dbReference type="NCBI Taxonomy" id="8729"/>
    <lineage>
        <taxon>Eukaryota</taxon>
        <taxon>Metazoa</taxon>
        <taxon>Chordata</taxon>
        <taxon>Craniata</taxon>
        <taxon>Vertebrata</taxon>
        <taxon>Euteleostomi</taxon>
        <taxon>Lepidosauria</taxon>
        <taxon>Squamata</taxon>
        <taxon>Bifurcata</taxon>
        <taxon>Unidentata</taxon>
        <taxon>Episquamata</taxon>
        <taxon>Toxicofera</taxon>
        <taxon>Serpentes</taxon>
        <taxon>Colubroidea</taxon>
        <taxon>Viperidae</taxon>
        <taxon>Crotalinae</taxon>
        <taxon>Crotalus</taxon>
    </lineage>
</organism>
<evidence type="ECO:0000256" key="9">
    <source>
        <dbReference type="ARBA" id="ARBA00057196"/>
    </source>
</evidence>
<evidence type="ECO:0000256" key="11">
    <source>
        <dbReference type="ARBA" id="ARBA00069425"/>
    </source>
</evidence>
<dbReference type="EC" id="2.7.1.14" evidence="10"/>
<evidence type="ECO:0000256" key="12">
    <source>
        <dbReference type="ARBA" id="ARBA00076706"/>
    </source>
</evidence>
<dbReference type="PANTHER" id="PTHR10196">
    <property type="entry name" value="SUGAR KINASE"/>
    <property type="match status" value="1"/>
</dbReference>
<evidence type="ECO:0000259" key="13">
    <source>
        <dbReference type="Pfam" id="PF00370"/>
    </source>
</evidence>
<dbReference type="CDD" id="cd07777">
    <property type="entry name" value="ASKHA_NBD_FGGY_SHK"/>
    <property type="match status" value="1"/>
</dbReference>
<evidence type="ECO:0000256" key="4">
    <source>
        <dbReference type="ARBA" id="ARBA00022679"/>
    </source>
</evidence>
<evidence type="ECO:0000256" key="10">
    <source>
        <dbReference type="ARBA" id="ARBA00066341"/>
    </source>
</evidence>
<dbReference type="Pfam" id="PF00370">
    <property type="entry name" value="FGGY_N"/>
    <property type="match status" value="1"/>
</dbReference>
<dbReference type="GO" id="GO:0071222">
    <property type="term" value="P:cellular response to lipopolysaccharide"/>
    <property type="evidence" value="ECO:0007669"/>
    <property type="project" value="TreeGrafter"/>
</dbReference>
<evidence type="ECO:0000313" key="15">
    <source>
        <dbReference type="Proteomes" id="UP001474421"/>
    </source>
</evidence>
<dbReference type="GO" id="GO:0005524">
    <property type="term" value="F:ATP binding"/>
    <property type="evidence" value="ECO:0007669"/>
    <property type="project" value="UniProtKB-KW"/>
</dbReference>
<evidence type="ECO:0000256" key="1">
    <source>
        <dbReference type="ARBA" id="ARBA00004496"/>
    </source>
</evidence>
<dbReference type="GO" id="GO:0006071">
    <property type="term" value="P:glycerol metabolic process"/>
    <property type="evidence" value="ECO:0007669"/>
    <property type="project" value="TreeGrafter"/>
</dbReference>
<comment type="function">
    <text evidence="9">Acts as a modulator of macrophage activation through control of glucose metabolism.</text>
</comment>
<dbReference type="EMBL" id="JAOTOJ010000001">
    <property type="protein sequence ID" value="KAK9412583.1"/>
    <property type="molecule type" value="Genomic_DNA"/>
</dbReference>
<protein>
    <recommendedName>
        <fullName evidence="11">Sedoheptulokinase</fullName>
        <ecNumber evidence="10">2.7.1.14</ecNumber>
    </recommendedName>
    <alternativeName>
        <fullName evidence="12">Carbohydrate kinase-like protein</fullName>
    </alternativeName>
</protein>
<evidence type="ECO:0000256" key="5">
    <source>
        <dbReference type="ARBA" id="ARBA00022741"/>
    </source>
</evidence>
<keyword evidence="15" id="KW-1185">Reference proteome</keyword>
<accession>A0AAW1CEC9</accession>
<evidence type="ECO:0000256" key="7">
    <source>
        <dbReference type="ARBA" id="ARBA00022840"/>
    </source>
</evidence>
<dbReference type="GO" id="GO:0005829">
    <property type="term" value="C:cytosol"/>
    <property type="evidence" value="ECO:0007669"/>
    <property type="project" value="TreeGrafter"/>
</dbReference>
<dbReference type="GO" id="GO:0006098">
    <property type="term" value="P:pentose-phosphate shunt"/>
    <property type="evidence" value="ECO:0007669"/>
    <property type="project" value="UniProtKB-ARBA"/>
</dbReference>
<evidence type="ECO:0000313" key="14">
    <source>
        <dbReference type="EMBL" id="KAK9412583.1"/>
    </source>
</evidence>
<dbReference type="Proteomes" id="UP001474421">
    <property type="component" value="Unassembled WGS sequence"/>
</dbReference>
<comment type="caution">
    <text evidence="14">The sequence shown here is derived from an EMBL/GenBank/DDBJ whole genome shotgun (WGS) entry which is preliminary data.</text>
</comment>
<sequence length="565" mass="61294">MAQERRRSVGLPALCILGIDLGTTSVKVVLVEKTNKGPTLVASCTKPVQADVRNKEAQLRENEQDVHRIIEALNGCLASFSPAFVQRVCCIGVSGQMHGVMFWEAAKGCTWTENGGRWTFQPDKASQLITWQDGRCSPQFLSSLPAPQSHLSVASGYGCATIFWLLKNRPDFLEPYTAAGTIQDYVVAMLCDQEKPQMSVQNAAAWGYFSTIEKSWNTKLLEDSGFPIHLLPEVVDSGDLAGETCQAWHRVPAGTKVGIALGDFQCSVYSCLSQDSDAVLNISTSAQLAVPLPPGFQPVEAPDPRSPVQYFPYFDNRYLAVAASLNGGNVMAAFVKMVAGWMAELGLEVSESDVYRPMIEAGLSQAESRLRVCPTLFGERHAPTTLASVTDIAASDTSLGHVVRSLCRGVIQNLHSMLPSGNLKEAGAKRIVASGSGLCRNEVMKQEAEKVFALPVVHGQVADAALGAAYVMLKRNQQRDLGGWEGTGEAPSPFRAKMTPQLTNRAASGAKVGFCQLDIWGVSHLNLNWEEVKDISLDIRSPFPQHRPGLRFLPECAEEQEALCP</sequence>
<dbReference type="FunFam" id="3.30.420.40:FF:000111">
    <property type="entry name" value="Sedoheptulokinase"/>
    <property type="match status" value="1"/>
</dbReference>
<keyword evidence="5" id="KW-0547">Nucleotide-binding</keyword>
<keyword evidence="3" id="KW-0963">Cytoplasm</keyword>
<dbReference type="AlphaFoldDB" id="A0AAW1CEC9"/>
<dbReference type="GO" id="GO:0050277">
    <property type="term" value="F:sedoheptulokinase activity"/>
    <property type="evidence" value="ECO:0007669"/>
    <property type="project" value="UniProtKB-EC"/>
</dbReference>
<evidence type="ECO:0000256" key="6">
    <source>
        <dbReference type="ARBA" id="ARBA00022777"/>
    </source>
</evidence>
<dbReference type="FunFam" id="3.30.420.40:FF:000132">
    <property type="entry name" value="Sedoheptulokinase"/>
    <property type="match status" value="1"/>
</dbReference>
<comment type="similarity">
    <text evidence="2">Belongs to the FGGY kinase family.</text>
</comment>
<dbReference type="PANTHER" id="PTHR10196:SF67">
    <property type="entry name" value="SEDOHEPTULOKINASE"/>
    <property type="match status" value="1"/>
</dbReference>
<feature type="domain" description="Carbohydrate kinase FGGY N-terminal" evidence="13">
    <location>
        <begin position="16"/>
        <end position="264"/>
    </location>
</feature>
<reference evidence="14 15" key="1">
    <citation type="journal article" date="2024" name="Proc. Natl. Acad. Sci. U.S.A.">
        <title>The genetic regulatory architecture and epigenomic basis for age-related changes in rattlesnake venom.</title>
        <authorList>
            <person name="Hogan M.P."/>
            <person name="Holding M.L."/>
            <person name="Nystrom G.S."/>
            <person name="Colston T.J."/>
            <person name="Bartlett D.A."/>
            <person name="Mason A.J."/>
            <person name="Ellsworth S.A."/>
            <person name="Rautsaw R.M."/>
            <person name="Lawrence K.C."/>
            <person name="Strickland J.L."/>
            <person name="He B."/>
            <person name="Fraser P."/>
            <person name="Margres M.J."/>
            <person name="Gilbert D.M."/>
            <person name="Gibbs H.L."/>
            <person name="Parkinson C.L."/>
            <person name="Rokyta D.R."/>
        </authorList>
    </citation>
    <scope>NUCLEOTIDE SEQUENCE [LARGE SCALE GENOMIC DNA]</scope>
    <source>
        <strain evidence="14">DRR0105</strain>
    </source>
</reference>
<proteinExistence type="inferred from homology"/>
<dbReference type="SUPFAM" id="SSF53067">
    <property type="entry name" value="Actin-like ATPase domain"/>
    <property type="match status" value="2"/>
</dbReference>
<dbReference type="InterPro" id="IPR043129">
    <property type="entry name" value="ATPase_NBD"/>
</dbReference>
<evidence type="ECO:0000256" key="3">
    <source>
        <dbReference type="ARBA" id="ARBA00022490"/>
    </source>
</evidence>
<keyword evidence="4" id="KW-0808">Transferase</keyword>
<dbReference type="Gene3D" id="3.30.420.40">
    <property type="match status" value="2"/>
</dbReference>
<comment type="subcellular location">
    <subcellularLocation>
        <location evidence="1">Cytoplasm</location>
    </subcellularLocation>
</comment>
<dbReference type="InterPro" id="IPR018484">
    <property type="entry name" value="FGGY_N"/>
</dbReference>
<evidence type="ECO:0000256" key="2">
    <source>
        <dbReference type="ARBA" id="ARBA00009156"/>
    </source>
</evidence>
<keyword evidence="6" id="KW-0418">Kinase</keyword>
<comment type="catalytic activity">
    <reaction evidence="8">
        <text>sedoheptulose + ATP = D-sedoheptulose 7-phosphate + ADP + H(+)</text>
        <dbReference type="Rhea" id="RHEA:23844"/>
        <dbReference type="ChEBI" id="CHEBI:15378"/>
        <dbReference type="ChEBI" id="CHEBI:16802"/>
        <dbReference type="ChEBI" id="CHEBI:30616"/>
        <dbReference type="ChEBI" id="CHEBI:57483"/>
        <dbReference type="ChEBI" id="CHEBI:456216"/>
        <dbReference type="EC" id="2.7.1.14"/>
    </reaction>
</comment>